<dbReference type="RefSeq" id="WP_316431994.1">
    <property type="nucleotide sequence ID" value="NZ_CP053586.1"/>
</dbReference>
<protein>
    <recommendedName>
        <fullName evidence="2">Cupin domain-containing protein</fullName>
    </recommendedName>
</protein>
<dbReference type="InterPro" id="IPR011051">
    <property type="entry name" value="RmlC_Cupin_sf"/>
</dbReference>
<dbReference type="AlphaFoldDB" id="A0AA96WGU2"/>
<name>A0AA96WGU2_9CYAN</name>
<gene>
    <name evidence="1" type="ORF">HJG54_25280</name>
</gene>
<reference evidence="1" key="1">
    <citation type="submission" date="2020-05" db="EMBL/GenBank/DDBJ databases">
        <authorList>
            <person name="Zhu T."/>
            <person name="Keshari N."/>
            <person name="Lu X."/>
        </authorList>
    </citation>
    <scope>NUCLEOTIDE SEQUENCE</scope>
    <source>
        <strain evidence="1">NK1-12</strain>
    </source>
</reference>
<dbReference type="Gene3D" id="2.60.120.10">
    <property type="entry name" value="Jelly Rolls"/>
    <property type="match status" value="1"/>
</dbReference>
<evidence type="ECO:0000313" key="1">
    <source>
        <dbReference type="EMBL" id="WNZ25822.1"/>
    </source>
</evidence>
<evidence type="ECO:0008006" key="2">
    <source>
        <dbReference type="Google" id="ProtNLM"/>
    </source>
</evidence>
<dbReference type="EMBL" id="CP053586">
    <property type="protein sequence ID" value="WNZ25822.1"/>
    <property type="molecule type" value="Genomic_DNA"/>
</dbReference>
<dbReference type="InterPro" id="IPR014710">
    <property type="entry name" value="RmlC-like_jellyroll"/>
</dbReference>
<dbReference type="SUPFAM" id="SSF51182">
    <property type="entry name" value="RmlC-like cupins"/>
    <property type="match status" value="1"/>
</dbReference>
<sequence length="132" mass="14906">MSSNVNTSTISSTFVVLEENGDPIPITVSDRFYQDLEHKFGDFKGKRLISHYTFEKDWDCWEMHPAGDEFVCLLSGQVDFILEQNGIESLISLNAPGDYVLVHRGIWHTAKVHSSSSVLFITPGEETQCRPL</sequence>
<accession>A0AA96WGU2</accession>
<proteinExistence type="predicted"/>
<organism evidence="1">
    <name type="scientific">Leptolyngbya sp. NK1-12</name>
    <dbReference type="NCBI Taxonomy" id="2547451"/>
    <lineage>
        <taxon>Bacteria</taxon>
        <taxon>Bacillati</taxon>
        <taxon>Cyanobacteriota</taxon>
        <taxon>Cyanophyceae</taxon>
        <taxon>Leptolyngbyales</taxon>
        <taxon>Leptolyngbyaceae</taxon>
        <taxon>Leptolyngbya group</taxon>
        <taxon>Leptolyngbya</taxon>
    </lineage>
</organism>